<protein>
    <submittedName>
        <fullName evidence="2">Glyoxalase/bleomycin resistance/extradiol dioxygenase family protein</fullName>
    </submittedName>
</protein>
<dbReference type="EMBL" id="VLXZ01000002">
    <property type="protein sequence ID" value="TSB47878.1"/>
    <property type="molecule type" value="Genomic_DNA"/>
</dbReference>
<sequence length="143" mass="16235">MSVHAKQIFVNLPIKSLKQSKQFFSELGFTFNEHFENENTTCMIVNESIYVMLLEEDRFQSFTNKEIPNLATSAGSILAFSLGSRAEVDEVVNRALSAGASKYNDPQDHGFMYGWSFADLDGHLWEFFYMDEEAAAQAAQQQQ</sequence>
<dbReference type="Proteomes" id="UP000318521">
    <property type="component" value="Unassembled WGS sequence"/>
</dbReference>
<feature type="domain" description="VOC" evidence="1">
    <location>
        <begin position="6"/>
        <end position="130"/>
    </location>
</feature>
<dbReference type="PROSITE" id="PS51819">
    <property type="entry name" value="VOC"/>
    <property type="match status" value="1"/>
</dbReference>
<dbReference type="AlphaFoldDB" id="A0A554A2G7"/>
<dbReference type="Gene3D" id="3.10.180.10">
    <property type="entry name" value="2,3-Dihydroxybiphenyl 1,2-Dioxygenase, domain 1"/>
    <property type="match status" value="1"/>
</dbReference>
<dbReference type="OrthoDB" id="9798430at2"/>
<evidence type="ECO:0000313" key="2">
    <source>
        <dbReference type="EMBL" id="TSB47878.1"/>
    </source>
</evidence>
<dbReference type="InterPro" id="IPR029068">
    <property type="entry name" value="Glyas_Bleomycin-R_OHBP_Dase"/>
</dbReference>
<evidence type="ECO:0000313" key="3">
    <source>
        <dbReference type="Proteomes" id="UP000318521"/>
    </source>
</evidence>
<dbReference type="GO" id="GO:0051213">
    <property type="term" value="F:dioxygenase activity"/>
    <property type="evidence" value="ECO:0007669"/>
    <property type="project" value="UniProtKB-KW"/>
</dbReference>
<evidence type="ECO:0000259" key="1">
    <source>
        <dbReference type="PROSITE" id="PS51819"/>
    </source>
</evidence>
<dbReference type="InterPro" id="IPR037523">
    <property type="entry name" value="VOC_core"/>
</dbReference>
<dbReference type="SUPFAM" id="SSF54593">
    <property type="entry name" value="Glyoxalase/Bleomycin resistance protein/Dihydroxybiphenyl dioxygenase"/>
    <property type="match status" value="1"/>
</dbReference>
<dbReference type="RefSeq" id="WP_143847515.1">
    <property type="nucleotide sequence ID" value="NZ_VLXZ01000002.1"/>
</dbReference>
<keyword evidence="2" id="KW-0223">Dioxygenase</keyword>
<gene>
    <name evidence="2" type="ORF">FN960_05060</name>
</gene>
<dbReference type="Pfam" id="PF00903">
    <property type="entry name" value="Glyoxalase"/>
    <property type="match status" value="1"/>
</dbReference>
<proteinExistence type="predicted"/>
<keyword evidence="2" id="KW-0560">Oxidoreductase</keyword>
<dbReference type="PANTHER" id="PTHR36503:SF2">
    <property type="entry name" value="BLR2408 PROTEIN"/>
    <property type="match status" value="1"/>
</dbReference>
<dbReference type="InterPro" id="IPR004360">
    <property type="entry name" value="Glyas_Fos-R_dOase_dom"/>
</dbReference>
<dbReference type="PANTHER" id="PTHR36503">
    <property type="entry name" value="BLR2520 PROTEIN"/>
    <property type="match status" value="1"/>
</dbReference>
<comment type="caution">
    <text evidence="2">The sequence shown here is derived from an EMBL/GenBank/DDBJ whole genome shotgun (WGS) entry which is preliminary data.</text>
</comment>
<keyword evidence="3" id="KW-1185">Reference proteome</keyword>
<accession>A0A554A2G7</accession>
<name>A0A554A2G7_9BACI</name>
<reference evidence="2 3" key="1">
    <citation type="submission" date="2019-07" db="EMBL/GenBank/DDBJ databases">
        <authorList>
            <person name="Park Y.J."/>
            <person name="Jeong S.E."/>
            <person name="Jung H.S."/>
        </authorList>
    </citation>
    <scope>NUCLEOTIDE SEQUENCE [LARGE SCALE GENOMIC DNA]</scope>
    <source>
        <strain evidence="3">P16(2019)</strain>
    </source>
</reference>
<organism evidence="2 3">
    <name type="scientific">Alkalicoccobacillus porphyridii</name>
    <dbReference type="NCBI Taxonomy" id="2597270"/>
    <lineage>
        <taxon>Bacteria</taxon>
        <taxon>Bacillati</taxon>
        <taxon>Bacillota</taxon>
        <taxon>Bacilli</taxon>
        <taxon>Bacillales</taxon>
        <taxon>Bacillaceae</taxon>
        <taxon>Alkalicoccobacillus</taxon>
    </lineage>
</organism>